<evidence type="ECO:0000313" key="3">
    <source>
        <dbReference type="EnsemblFungi" id="PTTG_06365-t43_1-p1"/>
    </source>
</evidence>
<dbReference type="STRING" id="630390.A0A180G2S0"/>
<reference evidence="2" key="1">
    <citation type="submission" date="2009-11" db="EMBL/GenBank/DDBJ databases">
        <authorList>
            <consortium name="The Broad Institute Genome Sequencing Platform"/>
            <person name="Ward D."/>
            <person name="Feldgarden M."/>
            <person name="Earl A."/>
            <person name="Young S.K."/>
            <person name="Zeng Q."/>
            <person name="Koehrsen M."/>
            <person name="Alvarado L."/>
            <person name="Berlin A."/>
            <person name="Bochicchio J."/>
            <person name="Borenstein D."/>
            <person name="Chapman S.B."/>
            <person name="Chen Z."/>
            <person name="Engels R."/>
            <person name="Freedman E."/>
            <person name="Gellesch M."/>
            <person name="Goldberg J."/>
            <person name="Griggs A."/>
            <person name="Gujja S."/>
            <person name="Heilman E."/>
            <person name="Heiman D."/>
            <person name="Hepburn T."/>
            <person name="Howarth C."/>
            <person name="Jen D."/>
            <person name="Larson L."/>
            <person name="Lewis B."/>
            <person name="Mehta T."/>
            <person name="Park D."/>
            <person name="Pearson M."/>
            <person name="Roberts A."/>
            <person name="Saif S."/>
            <person name="Shea T."/>
            <person name="Shenoy N."/>
            <person name="Sisk P."/>
            <person name="Stolte C."/>
            <person name="Sykes S."/>
            <person name="Thomson T."/>
            <person name="Walk T."/>
            <person name="White J."/>
            <person name="Yandava C."/>
            <person name="Izard J."/>
            <person name="Baranova O.V."/>
            <person name="Blanton J.M."/>
            <person name="Tanner A.C."/>
            <person name="Dewhirst F.E."/>
            <person name="Haas B."/>
            <person name="Nusbaum C."/>
            <person name="Birren B."/>
        </authorList>
    </citation>
    <scope>NUCLEOTIDE SEQUENCE [LARGE SCALE GENOMIC DNA]</scope>
    <source>
        <strain evidence="2">1-1 BBBD Race 1</strain>
    </source>
</reference>
<dbReference type="PANTHER" id="PTHR35870:SF1">
    <property type="entry name" value="PROTEIN, PUTATIVE (AFU_ORTHOLOGUE AFUA_5G03330)-RELATED"/>
    <property type="match status" value="1"/>
</dbReference>
<dbReference type="AlphaFoldDB" id="A0A180G2S0"/>
<dbReference type="EMBL" id="ADAS02000682">
    <property type="protein sequence ID" value="OAV86961.1"/>
    <property type="molecule type" value="Genomic_DNA"/>
</dbReference>
<evidence type="ECO:0008006" key="5">
    <source>
        <dbReference type="Google" id="ProtNLM"/>
    </source>
</evidence>
<dbReference type="EnsemblFungi" id="PTTG_06365-t43_1">
    <property type="protein sequence ID" value="PTTG_06365-t43_1-p1"/>
    <property type="gene ID" value="PTTG_06365"/>
</dbReference>
<accession>A0A180G2S0</accession>
<keyword evidence="1" id="KW-0560">Oxidoreductase</keyword>
<reference evidence="3 4" key="3">
    <citation type="journal article" date="2017" name="G3 (Bethesda)">
        <title>Comparative analysis highlights variable genome content of wheat rusts and divergence of the mating loci.</title>
        <authorList>
            <person name="Cuomo C.A."/>
            <person name="Bakkeren G."/>
            <person name="Khalil H.B."/>
            <person name="Panwar V."/>
            <person name="Joly D."/>
            <person name="Linning R."/>
            <person name="Sakthikumar S."/>
            <person name="Song X."/>
            <person name="Adiconis X."/>
            <person name="Fan L."/>
            <person name="Goldberg J.M."/>
            <person name="Levin J.Z."/>
            <person name="Young S."/>
            <person name="Zeng Q."/>
            <person name="Anikster Y."/>
            <person name="Bruce M."/>
            <person name="Wang M."/>
            <person name="Yin C."/>
            <person name="McCallum B."/>
            <person name="Szabo L.J."/>
            <person name="Hulbert S."/>
            <person name="Chen X."/>
            <person name="Fellers J.P."/>
        </authorList>
    </citation>
    <scope>NUCLEOTIDE SEQUENCE</scope>
    <source>
        <strain evidence="3">isolate 1-1 / race 1 (BBBD)</strain>
        <strain evidence="4">Isolate 1-1 / race 1 (BBBD)</strain>
    </source>
</reference>
<dbReference type="InterPro" id="IPR025337">
    <property type="entry name" value="Questin_oxidase-like"/>
</dbReference>
<dbReference type="Proteomes" id="UP000005240">
    <property type="component" value="Unassembled WGS sequence"/>
</dbReference>
<evidence type="ECO:0000313" key="4">
    <source>
        <dbReference type="Proteomes" id="UP000005240"/>
    </source>
</evidence>
<name>A0A180G2S0_PUCT1</name>
<proteinExistence type="predicted"/>
<protein>
    <recommendedName>
        <fullName evidence="5">Oxidoreductase AflY</fullName>
    </recommendedName>
</protein>
<dbReference type="GO" id="GO:0016491">
    <property type="term" value="F:oxidoreductase activity"/>
    <property type="evidence" value="ECO:0007669"/>
    <property type="project" value="UniProtKB-KW"/>
</dbReference>
<gene>
    <name evidence="2" type="ORF">PTTG_06365</name>
</gene>
<dbReference type="OrthoDB" id="10004862at2759"/>
<keyword evidence="4" id="KW-1185">Reference proteome</keyword>
<dbReference type="PANTHER" id="PTHR35870">
    <property type="entry name" value="PROTEIN, PUTATIVE (AFU_ORTHOLOGUE AFUA_5G03330)-RELATED"/>
    <property type="match status" value="1"/>
</dbReference>
<evidence type="ECO:0000256" key="1">
    <source>
        <dbReference type="ARBA" id="ARBA00023002"/>
    </source>
</evidence>
<evidence type="ECO:0000313" key="2">
    <source>
        <dbReference type="EMBL" id="OAV86961.1"/>
    </source>
</evidence>
<organism evidence="2">
    <name type="scientific">Puccinia triticina (isolate 1-1 / race 1 (BBBD))</name>
    <name type="common">Brown leaf rust fungus</name>
    <dbReference type="NCBI Taxonomy" id="630390"/>
    <lineage>
        <taxon>Eukaryota</taxon>
        <taxon>Fungi</taxon>
        <taxon>Dikarya</taxon>
        <taxon>Basidiomycota</taxon>
        <taxon>Pucciniomycotina</taxon>
        <taxon>Pucciniomycetes</taxon>
        <taxon>Pucciniales</taxon>
        <taxon>Pucciniaceae</taxon>
        <taxon>Puccinia</taxon>
    </lineage>
</organism>
<reference evidence="3" key="4">
    <citation type="submission" date="2025-05" db="UniProtKB">
        <authorList>
            <consortium name="EnsemblFungi"/>
        </authorList>
    </citation>
    <scope>IDENTIFICATION</scope>
    <source>
        <strain evidence="3">isolate 1-1 / race 1 (BBBD)</strain>
    </source>
</reference>
<dbReference type="Pfam" id="PF14027">
    <property type="entry name" value="Questin_oxidase"/>
    <property type="match status" value="1"/>
</dbReference>
<sequence>MASKDGRIDEGLSKLGISGHSSLTPTTSVLINFPAQDRRQTAKLTGELLSDNHAKYHCFFNERRFHNHIVHHLLALYSLGADGKAIQASYDREVPSQKPIAGVDNEKITVKNWTSFLGQAEYYKNYLNFFCEEIENKGAVEAIQEYIFGNPDSQMLNRTFSGVLHPLIHWGYGLEFKLDGIVAEGLAITAVHGANLSNLKLSELLTEHATHGAPKRHHGDGNQKGIEPSFDFRCEESHKIYKPRTGLSAFQILHKISQEADLVDPIFQTYDTREQFSKAAEHPALVPWFNKWEIAADCDWKEILERTKELIWMVAVIYTTSYDQEKGKFALNFFLMHLVTSSLFLPAILPHIDEQLRPILLKAFFKTAICIWVGQGRYELRISECMKEPSFIMVPDSQSPGKADNPWFKVLASAAKHPDEHTTKIIRALSFNANTYGDSQPGYYSCDLKGSELLDSTLFLRASIMTLNKIYWSGEGAMDSKWY</sequence>
<reference evidence="2" key="2">
    <citation type="submission" date="2016-05" db="EMBL/GenBank/DDBJ databases">
        <title>Comparative analysis highlights variable genome content of wheat rusts and divergence of the mating loci.</title>
        <authorList>
            <person name="Cuomo C.A."/>
            <person name="Bakkeren G."/>
            <person name="Szabo L."/>
            <person name="Khalil H."/>
            <person name="Joly D."/>
            <person name="Goldberg J."/>
            <person name="Young S."/>
            <person name="Zeng Q."/>
            <person name="Fellers J."/>
        </authorList>
    </citation>
    <scope>NUCLEOTIDE SEQUENCE [LARGE SCALE GENOMIC DNA]</scope>
    <source>
        <strain evidence="2">1-1 BBBD Race 1</strain>
    </source>
</reference>
<dbReference type="VEuPathDB" id="FungiDB:PTTG_06365"/>